<dbReference type="AlphaFoldDB" id="A0A4R5QIR6"/>
<evidence type="ECO:0000256" key="5">
    <source>
        <dbReference type="ARBA" id="ARBA00023277"/>
    </source>
</evidence>
<keyword evidence="4" id="KW-0460">Magnesium</keyword>
<dbReference type="CDD" id="cd10802">
    <property type="entry name" value="YdjC_TTHB029_like"/>
    <property type="match status" value="1"/>
</dbReference>
<dbReference type="PANTHER" id="PTHR31609">
    <property type="entry name" value="YDJC DEACETYLASE FAMILY MEMBER"/>
    <property type="match status" value="1"/>
</dbReference>
<comment type="caution">
    <text evidence="6">The sequence shown here is derived from an EMBL/GenBank/DDBJ whole genome shotgun (WGS) entry which is preliminary data.</text>
</comment>
<sequence>MMDSSPLARRLGLARAAILHVDDLGMCHAGNRAFLGLAARGQVTCGSVMVPCPWFREIAEAGAADPGLDLGIHLTLTSEWRYYRWAPVSTRSRASGLIDDDGYFWRDLDALRRHLVPEAAEAELRAQVEIALAAGLRPSHCDAHMAGAMLPELLGCHVALAREHGMVPVLPRRIRFAPDPVAYEQAVAALDAAGLPLPDGLRGTLAVPAEQTRAAYRHMVETLPEGVTHLALHCATPGDIEAIAPEHAGWRMREHALLAEGAIEDWCGAAGVTPIGYRAVQPFWPPPLA</sequence>
<dbReference type="InterPro" id="IPR006879">
    <property type="entry name" value="YdjC-like"/>
</dbReference>
<evidence type="ECO:0000313" key="6">
    <source>
        <dbReference type="EMBL" id="TDH62923.1"/>
    </source>
</evidence>
<evidence type="ECO:0000313" key="7">
    <source>
        <dbReference type="Proteomes" id="UP000295096"/>
    </source>
</evidence>
<dbReference type="InterPro" id="IPR011330">
    <property type="entry name" value="Glyco_hydro/deAcase_b/a-brl"/>
</dbReference>
<name>A0A4R5QIR6_9PROT</name>
<reference evidence="6 7" key="1">
    <citation type="journal article" date="2016" name="J. Microbiol.">
        <title>Dankookia rubra gen. nov., sp. nov., an alphaproteobacterium isolated from sediment of a shallow stream.</title>
        <authorList>
            <person name="Kim W.H."/>
            <person name="Kim D.H."/>
            <person name="Kang K."/>
            <person name="Ahn T.Y."/>
        </authorList>
    </citation>
    <scope>NUCLEOTIDE SEQUENCE [LARGE SCALE GENOMIC DNA]</scope>
    <source>
        <strain evidence="6 7">JCM30602</strain>
    </source>
</reference>
<dbReference type="GO" id="GO:0019213">
    <property type="term" value="F:deacetylase activity"/>
    <property type="evidence" value="ECO:0007669"/>
    <property type="project" value="TreeGrafter"/>
</dbReference>
<keyword evidence="3" id="KW-0378">Hydrolase</keyword>
<proteinExistence type="predicted"/>
<dbReference type="GO" id="GO:0005975">
    <property type="term" value="P:carbohydrate metabolic process"/>
    <property type="evidence" value="ECO:0007669"/>
    <property type="project" value="InterPro"/>
</dbReference>
<keyword evidence="7" id="KW-1185">Reference proteome</keyword>
<dbReference type="OrthoDB" id="9774177at2"/>
<dbReference type="Gene3D" id="3.20.20.370">
    <property type="entry name" value="Glycoside hydrolase/deacetylase"/>
    <property type="match status" value="1"/>
</dbReference>
<dbReference type="Pfam" id="PF04794">
    <property type="entry name" value="YdjC"/>
    <property type="match status" value="1"/>
</dbReference>
<dbReference type="EMBL" id="SMSJ01000008">
    <property type="protein sequence ID" value="TDH62923.1"/>
    <property type="molecule type" value="Genomic_DNA"/>
</dbReference>
<keyword evidence="5" id="KW-0119">Carbohydrate metabolism</keyword>
<evidence type="ECO:0000256" key="3">
    <source>
        <dbReference type="ARBA" id="ARBA00022801"/>
    </source>
</evidence>
<dbReference type="SUPFAM" id="SSF88713">
    <property type="entry name" value="Glycoside hydrolase/deacetylase"/>
    <property type="match status" value="1"/>
</dbReference>
<dbReference type="GO" id="GO:0016787">
    <property type="term" value="F:hydrolase activity"/>
    <property type="evidence" value="ECO:0007669"/>
    <property type="project" value="UniProtKB-KW"/>
</dbReference>
<accession>A0A4R5QIR6</accession>
<dbReference type="RefSeq" id="WP_133288372.1">
    <property type="nucleotide sequence ID" value="NZ_SMSJ01000008.1"/>
</dbReference>
<organism evidence="6 7">
    <name type="scientific">Dankookia rubra</name>
    <dbReference type="NCBI Taxonomy" id="1442381"/>
    <lineage>
        <taxon>Bacteria</taxon>
        <taxon>Pseudomonadati</taxon>
        <taxon>Pseudomonadota</taxon>
        <taxon>Alphaproteobacteria</taxon>
        <taxon>Acetobacterales</taxon>
        <taxon>Roseomonadaceae</taxon>
        <taxon>Dankookia</taxon>
    </lineage>
</organism>
<dbReference type="Proteomes" id="UP000295096">
    <property type="component" value="Unassembled WGS sequence"/>
</dbReference>
<comment type="cofactor">
    <cofactor evidence="1">
        <name>Mg(2+)</name>
        <dbReference type="ChEBI" id="CHEBI:18420"/>
    </cofactor>
</comment>
<keyword evidence="2" id="KW-0479">Metal-binding</keyword>
<gene>
    <name evidence="6" type="ORF">E2C06_09570</name>
</gene>
<protein>
    <submittedName>
        <fullName evidence="6">ChbG/HpnK family deacetylase</fullName>
    </submittedName>
</protein>
<dbReference type="PANTHER" id="PTHR31609:SF1">
    <property type="entry name" value="CARBOHYDRATE DEACETYLASE"/>
    <property type="match status" value="1"/>
</dbReference>
<evidence type="ECO:0000256" key="1">
    <source>
        <dbReference type="ARBA" id="ARBA00001946"/>
    </source>
</evidence>
<evidence type="ECO:0000256" key="2">
    <source>
        <dbReference type="ARBA" id="ARBA00022723"/>
    </source>
</evidence>
<dbReference type="GO" id="GO:0046872">
    <property type="term" value="F:metal ion binding"/>
    <property type="evidence" value="ECO:0007669"/>
    <property type="project" value="UniProtKB-KW"/>
</dbReference>
<evidence type="ECO:0000256" key="4">
    <source>
        <dbReference type="ARBA" id="ARBA00022842"/>
    </source>
</evidence>